<keyword evidence="3" id="KW-0378">Hydrolase</keyword>
<reference evidence="5 6" key="1">
    <citation type="journal article" date="2018" name="PLoS Genet.">
        <title>Population sequencing reveals clonal diversity and ancestral inbreeding in the grapevine cultivar Chardonnay.</title>
        <authorList>
            <person name="Roach M.J."/>
            <person name="Johnson D.L."/>
            <person name="Bohlmann J."/>
            <person name="van Vuuren H.J."/>
            <person name="Jones S.J."/>
            <person name="Pretorius I.S."/>
            <person name="Schmidt S.A."/>
            <person name="Borneman A.R."/>
        </authorList>
    </citation>
    <scope>NUCLEOTIDE SEQUENCE [LARGE SCALE GENOMIC DNA]</scope>
    <source>
        <strain evidence="6">cv. Chardonnay</strain>
        <tissue evidence="5">Leaf</tissue>
    </source>
</reference>
<dbReference type="PANTHER" id="PTHR33018:SF31">
    <property type="entry name" value="TRANSPOSASE, PTTA_EN_SPM, PLANT"/>
    <property type="match status" value="1"/>
</dbReference>
<keyword evidence="2" id="KW-0645">Protease</keyword>
<evidence type="ECO:0000259" key="4">
    <source>
        <dbReference type="Pfam" id="PF02902"/>
    </source>
</evidence>
<comment type="caution">
    <text evidence="5">The sequence shown here is derived from an EMBL/GenBank/DDBJ whole genome shotgun (WGS) entry which is preliminary data.</text>
</comment>
<dbReference type="Pfam" id="PF02902">
    <property type="entry name" value="Peptidase_C48"/>
    <property type="match status" value="1"/>
</dbReference>
<dbReference type="GO" id="GO:0008234">
    <property type="term" value="F:cysteine-type peptidase activity"/>
    <property type="evidence" value="ECO:0007669"/>
    <property type="project" value="InterPro"/>
</dbReference>
<dbReference type="Gene3D" id="3.40.395.10">
    <property type="entry name" value="Adenoviral Proteinase, Chain A"/>
    <property type="match status" value="1"/>
</dbReference>
<dbReference type="Proteomes" id="UP000288805">
    <property type="component" value="Unassembled WGS sequence"/>
</dbReference>
<dbReference type="AlphaFoldDB" id="A0A438KP31"/>
<evidence type="ECO:0000313" key="5">
    <source>
        <dbReference type="EMBL" id="RVX22952.1"/>
    </source>
</evidence>
<proteinExistence type="inferred from homology"/>
<evidence type="ECO:0000313" key="6">
    <source>
        <dbReference type="Proteomes" id="UP000288805"/>
    </source>
</evidence>
<accession>A0A438KP31</accession>
<gene>
    <name evidence="5" type="ORF">CK203_008267</name>
</gene>
<sequence length="401" mass="45166">MQKKDGSYDDVVLPVVEKIDELMKESQESGISYSGSNDILSQALGTPEYTGRVRAKGKHYTRLDDISIIGVATPQSDVSSSNMKSKLLLLPEVVEKPIRKARKCELAVGTRENTVAGGTIVMDCGPNYLVVLDAPYESNTPLPIPIPGQATTVGVAVGYQVLWPTHLVNLSTKFIKGSYTGKRQKTTENDLKIGENPQDINNFDALVGLMLNEGKTQGVEVPNDVFGESFKTFLMKEDMDMIISFKEVSANCVIYYIWHLQKKLSDARLTERFAFINPALVSKAGMGETTKENRSRLIANRLMHAKRADYIFIPYNPDFHWVLVALDMRTMTTYYLDPMQKQPCDDLKEIVNMALRIHPPEKQRSSKREPTWVKVVMPSFQSSKSYRSHFDDSHKFSSHDK</sequence>
<dbReference type="EMBL" id="QGNW01000002">
    <property type="protein sequence ID" value="RVX22952.1"/>
    <property type="molecule type" value="Genomic_DNA"/>
</dbReference>
<dbReference type="PANTHER" id="PTHR33018">
    <property type="entry name" value="OS10G0338966 PROTEIN-RELATED"/>
    <property type="match status" value="1"/>
</dbReference>
<dbReference type="InterPro" id="IPR003653">
    <property type="entry name" value="Peptidase_C48_C"/>
</dbReference>
<dbReference type="GO" id="GO:0006508">
    <property type="term" value="P:proteolysis"/>
    <property type="evidence" value="ECO:0007669"/>
    <property type="project" value="UniProtKB-KW"/>
</dbReference>
<name>A0A438KP31_VITVI</name>
<feature type="domain" description="Ubiquitin-like protease family profile" evidence="4">
    <location>
        <begin position="266"/>
        <end position="345"/>
    </location>
</feature>
<dbReference type="InterPro" id="IPR038765">
    <property type="entry name" value="Papain-like_cys_pep_sf"/>
</dbReference>
<organism evidence="5 6">
    <name type="scientific">Vitis vinifera</name>
    <name type="common">Grape</name>
    <dbReference type="NCBI Taxonomy" id="29760"/>
    <lineage>
        <taxon>Eukaryota</taxon>
        <taxon>Viridiplantae</taxon>
        <taxon>Streptophyta</taxon>
        <taxon>Embryophyta</taxon>
        <taxon>Tracheophyta</taxon>
        <taxon>Spermatophyta</taxon>
        <taxon>Magnoliopsida</taxon>
        <taxon>eudicotyledons</taxon>
        <taxon>Gunneridae</taxon>
        <taxon>Pentapetalae</taxon>
        <taxon>rosids</taxon>
        <taxon>Vitales</taxon>
        <taxon>Vitaceae</taxon>
        <taxon>Viteae</taxon>
        <taxon>Vitis</taxon>
    </lineage>
</organism>
<evidence type="ECO:0000256" key="3">
    <source>
        <dbReference type="ARBA" id="ARBA00022801"/>
    </source>
</evidence>
<protein>
    <recommendedName>
        <fullName evidence="4">Ubiquitin-like protease family profile domain-containing protein</fullName>
    </recommendedName>
</protein>
<evidence type="ECO:0000256" key="2">
    <source>
        <dbReference type="ARBA" id="ARBA00022670"/>
    </source>
</evidence>
<dbReference type="SUPFAM" id="SSF54001">
    <property type="entry name" value="Cysteine proteinases"/>
    <property type="match status" value="1"/>
</dbReference>
<comment type="similarity">
    <text evidence="1">Belongs to the peptidase C48 family.</text>
</comment>
<evidence type="ECO:0000256" key="1">
    <source>
        <dbReference type="ARBA" id="ARBA00005234"/>
    </source>
</evidence>